<comment type="caution">
    <text evidence="1">The sequence shown here is derived from an EMBL/GenBank/DDBJ whole genome shotgun (WGS) entry which is preliminary data.</text>
</comment>
<reference evidence="1 2" key="1">
    <citation type="journal article" date="2022" name="Allergy">
        <title>Genome assembly and annotation of Periplaneta americana reveal a comprehensive cockroach allergen profile.</title>
        <authorList>
            <person name="Wang L."/>
            <person name="Xiong Q."/>
            <person name="Saelim N."/>
            <person name="Wang L."/>
            <person name="Nong W."/>
            <person name="Wan A.T."/>
            <person name="Shi M."/>
            <person name="Liu X."/>
            <person name="Cao Q."/>
            <person name="Hui J.H.L."/>
            <person name="Sookrung N."/>
            <person name="Leung T.F."/>
            <person name="Tungtrongchitr A."/>
            <person name="Tsui S.K.W."/>
        </authorList>
    </citation>
    <scope>NUCLEOTIDE SEQUENCE [LARGE SCALE GENOMIC DNA]</scope>
    <source>
        <strain evidence="1">PWHHKU_190912</strain>
    </source>
</reference>
<name>A0ABQ8RYH1_PERAM</name>
<accession>A0ABQ8RYH1</accession>
<dbReference type="Proteomes" id="UP001148838">
    <property type="component" value="Unassembled WGS sequence"/>
</dbReference>
<evidence type="ECO:0000313" key="2">
    <source>
        <dbReference type="Proteomes" id="UP001148838"/>
    </source>
</evidence>
<keyword evidence="2" id="KW-1185">Reference proteome</keyword>
<sequence length="165" mass="18162">MTGLCKGGNEPPCSLKASKRANRYSTGVDPPIYNVMLTNRRYDKMDKRKGTIDRGTNVRGGDESCSIETEDTLTCQSKALTTGRQEEQAKISTGLARVLKQTFHEDHGRLETSLAKRQTQGWATRAPKVQKNLETGKGRRSQPQQLQVVCSFAAKATVRSGGSCR</sequence>
<protein>
    <submittedName>
        <fullName evidence="1">Uncharacterized protein</fullName>
    </submittedName>
</protein>
<evidence type="ECO:0000313" key="1">
    <source>
        <dbReference type="EMBL" id="KAJ4426730.1"/>
    </source>
</evidence>
<organism evidence="1 2">
    <name type="scientific">Periplaneta americana</name>
    <name type="common">American cockroach</name>
    <name type="synonym">Blatta americana</name>
    <dbReference type="NCBI Taxonomy" id="6978"/>
    <lineage>
        <taxon>Eukaryota</taxon>
        <taxon>Metazoa</taxon>
        <taxon>Ecdysozoa</taxon>
        <taxon>Arthropoda</taxon>
        <taxon>Hexapoda</taxon>
        <taxon>Insecta</taxon>
        <taxon>Pterygota</taxon>
        <taxon>Neoptera</taxon>
        <taxon>Polyneoptera</taxon>
        <taxon>Dictyoptera</taxon>
        <taxon>Blattodea</taxon>
        <taxon>Blattoidea</taxon>
        <taxon>Blattidae</taxon>
        <taxon>Blattinae</taxon>
        <taxon>Periplaneta</taxon>
    </lineage>
</organism>
<gene>
    <name evidence="1" type="ORF">ANN_26529</name>
</gene>
<proteinExistence type="predicted"/>
<dbReference type="EMBL" id="JAJSOF020000039">
    <property type="protein sequence ID" value="KAJ4426730.1"/>
    <property type="molecule type" value="Genomic_DNA"/>
</dbReference>